<dbReference type="InterPro" id="IPR000033">
    <property type="entry name" value="LDLR_classB_rpt"/>
</dbReference>
<dbReference type="InterPro" id="IPR011042">
    <property type="entry name" value="6-blade_b-propeller_TolB-like"/>
</dbReference>
<dbReference type="PANTHER" id="PTHR46513:SF13">
    <property type="entry name" value="EGF-LIKE DOMAIN-CONTAINING PROTEIN"/>
    <property type="match status" value="1"/>
</dbReference>
<reference evidence="7 8" key="1">
    <citation type="submission" date="2022-05" db="EMBL/GenBank/DDBJ databases">
        <authorList>
            <consortium name="Genoscope - CEA"/>
            <person name="William W."/>
        </authorList>
    </citation>
    <scope>NUCLEOTIDE SEQUENCE [LARGE SCALE GENOMIC DNA]</scope>
</reference>
<organism evidence="7 8">
    <name type="scientific">Pocillopora meandrina</name>
    <dbReference type="NCBI Taxonomy" id="46732"/>
    <lineage>
        <taxon>Eukaryota</taxon>
        <taxon>Metazoa</taxon>
        <taxon>Cnidaria</taxon>
        <taxon>Anthozoa</taxon>
        <taxon>Hexacorallia</taxon>
        <taxon>Scleractinia</taxon>
        <taxon>Astrocoeniina</taxon>
        <taxon>Pocilloporidae</taxon>
        <taxon>Pocillopora</taxon>
    </lineage>
</organism>
<comment type="caution">
    <text evidence="7">The sequence shown here is derived from an EMBL/GenBank/DDBJ whole genome shotgun (WGS) entry which is preliminary data.</text>
</comment>
<evidence type="ECO:0000256" key="5">
    <source>
        <dbReference type="ARBA" id="ARBA00023180"/>
    </source>
</evidence>
<evidence type="ECO:0000313" key="7">
    <source>
        <dbReference type="EMBL" id="CAH3155242.1"/>
    </source>
</evidence>
<keyword evidence="5" id="KW-0325">Glycoprotein</keyword>
<dbReference type="SUPFAM" id="SSF63825">
    <property type="entry name" value="YWTD domain"/>
    <property type="match status" value="1"/>
</dbReference>
<name>A0AAU9XPV2_9CNID</name>
<keyword evidence="3" id="KW-0677">Repeat</keyword>
<keyword evidence="2" id="KW-0732">Signal</keyword>
<sequence length="253" mass="28260">SSPCLLVLNSSDVIAFDLETSEIISVKSGLSRALTLDYHFSLGYIFWSDLIEQSIKRFSIYNENMTTVIVNTGVCAGLAVEWRTSRLYWTDSTFKKISVSDVHGLNQHSLITELEEPRDIALDPDSGLMFWTDWGHGVDPKIMRASLNGSQILSVVMVNLQEPTGINLDFGNRRIFWVNSRTGIVESVNYDGGNRNVLSQQSGLQPSGLALFPSFLFLTVWKAMKQLDAITGKMLHSYSISDEKPIDIVPYDA</sequence>
<evidence type="ECO:0000256" key="4">
    <source>
        <dbReference type="ARBA" id="ARBA00023157"/>
    </source>
</evidence>
<proteinExistence type="predicted"/>
<keyword evidence="8" id="KW-1185">Reference proteome</keyword>
<protein>
    <submittedName>
        <fullName evidence="7">Uncharacterized protein</fullName>
    </submittedName>
</protein>
<keyword evidence="1" id="KW-0245">EGF-like domain</keyword>
<dbReference type="PANTHER" id="PTHR46513">
    <property type="entry name" value="VITELLOGENIN RECEPTOR-LIKE PROTEIN-RELATED-RELATED"/>
    <property type="match status" value="1"/>
</dbReference>
<feature type="non-terminal residue" evidence="7">
    <location>
        <position position="253"/>
    </location>
</feature>
<evidence type="ECO:0000256" key="1">
    <source>
        <dbReference type="ARBA" id="ARBA00022536"/>
    </source>
</evidence>
<feature type="repeat" description="LDL-receptor class B" evidence="6">
    <location>
        <begin position="173"/>
        <end position="215"/>
    </location>
</feature>
<dbReference type="SMART" id="SM00135">
    <property type="entry name" value="LY"/>
    <property type="match status" value="4"/>
</dbReference>
<accession>A0AAU9XPV2</accession>
<evidence type="ECO:0000256" key="2">
    <source>
        <dbReference type="ARBA" id="ARBA00022729"/>
    </source>
</evidence>
<evidence type="ECO:0000256" key="6">
    <source>
        <dbReference type="PROSITE-ProRule" id="PRU00461"/>
    </source>
</evidence>
<evidence type="ECO:0000313" key="8">
    <source>
        <dbReference type="Proteomes" id="UP001159428"/>
    </source>
</evidence>
<evidence type="ECO:0000256" key="3">
    <source>
        <dbReference type="ARBA" id="ARBA00022737"/>
    </source>
</evidence>
<keyword evidence="4" id="KW-1015">Disulfide bond</keyword>
<dbReference type="Pfam" id="PF00058">
    <property type="entry name" value="Ldl_recept_b"/>
    <property type="match status" value="3"/>
</dbReference>
<dbReference type="AlphaFoldDB" id="A0AAU9XPV2"/>
<dbReference type="FunFam" id="2.120.10.30:FF:000241">
    <property type="entry name" value="Low-density lipoprotein receptor-related protein 6"/>
    <property type="match status" value="1"/>
</dbReference>
<gene>
    <name evidence="7" type="ORF">PMEA_00027902</name>
</gene>
<dbReference type="PROSITE" id="PS51120">
    <property type="entry name" value="LDLRB"/>
    <property type="match status" value="3"/>
</dbReference>
<feature type="repeat" description="LDL-receptor class B" evidence="6">
    <location>
        <begin position="127"/>
        <end position="172"/>
    </location>
</feature>
<feature type="repeat" description="LDL-receptor class B" evidence="6">
    <location>
        <begin position="85"/>
        <end position="126"/>
    </location>
</feature>
<dbReference type="Gene3D" id="2.120.10.30">
    <property type="entry name" value="TolB, C-terminal domain"/>
    <property type="match status" value="1"/>
</dbReference>
<dbReference type="EMBL" id="CALNXJ010000057">
    <property type="protein sequence ID" value="CAH3155242.1"/>
    <property type="molecule type" value="Genomic_DNA"/>
</dbReference>
<dbReference type="Proteomes" id="UP001159428">
    <property type="component" value="Unassembled WGS sequence"/>
</dbReference>
<dbReference type="InterPro" id="IPR050778">
    <property type="entry name" value="Cueball_EGF_LRP_Nidogen"/>
</dbReference>
<feature type="non-terminal residue" evidence="7">
    <location>
        <position position="1"/>
    </location>
</feature>